<protein>
    <submittedName>
        <fullName evidence="3">Uncharacterized protein</fullName>
    </submittedName>
</protein>
<sequence>PLPLLLLLLGLSLQPVAPAAIGDITITTKSPDSSTLPEPILRITPTRPNGVYFLNEILVFNCSINDASRFDLNNFLTVSFGDQMIFNDPNEPFVSVSMIATEAKVACSLKTHDGRERSTELQLLVRPRSNEADVEGTTAAAAATVATTTTLPPPLPLVRADDDALVNAAKSKSILPVLILLISLLLIVISVAVVFVRRRINKNQEVPREDPTVGFANPGFGNELGDEVKIRGLGAGEESEWQRNAQGVDNGVYEENGEKYSELLLE</sequence>
<organism evidence="3 4">
    <name type="scientific">Pristionchus entomophagus</name>
    <dbReference type="NCBI Taxonomy" id="358040"/>
    <lineage>
        <taxon>Eukaryota</taxon>
        <taxon>Metazoa</taxon>
        <taxon>Ecdysozoa</taxon>
        <taxon>Nematoda</taxon>
        <taxon>Chromadorea</taxon>
        <taxon>Rhabditida</taxon>
        <taxon>Rhabditina</taxon>
        <taxon>Diplogasteromorpha</taxon>
        <taxon>Diplogasteroidea</taxon>
        <taxon>Neodiplogasteridae</taxon>
        <taxon>Pristionchus</taxon>
    </lineage>
</organism>
<reference evidence="3" key="1">
    <citation type="submission" date="2023-10" db="EMBL/GenBank/DDBJ databases">
        <title>Genome assembly of Pristionchus species.</title>
        <authorList>
            <person name="Yoshida K."/>
            <person name="Sommer R.J."/>
        </authorList>
    </citation>
    <scope>NUCLEOTIDE SEQUENCE</scope>
    <source>
        <strain evidence="3">RS0144</strain>
    </source>
</reference>
<comment type="caution">
    <text evidence="3">The sequence shown here is derived from an EMBL/GenBank/DDBJ whole genome shotgun (WGS) entry which is preliminary data.</text>
</comment>
<feature type="non-terminal residue" evidence="3">
    <location>
        <position position="1"/>
    </location>
</feature>
<keyword evidence="1" id="KW-0812">Transmembrane</keyword>
<feature type="signal peptide" evidence="2">
    <location>
        <begin position="1"/>
        <end position="18"/>
    </location>
</feature>
<keyword evidence="1" id="KW-1133">Transmembrane helix</keyword>
<dbReference type="AlphaFoldDB" id="A0AAV5T9G1"/>
<feature type="transmembrane region" description="Helical" evidence="1">
    <location>
        <begin position="174"/>
        <end position="196"/>
    </location>
</feature>
<evidence type="ECO:0000313" key="3">
    <source>
        <dbReference type="EMBL" id="GMS91750.1"/>
    </source>
</evidence>
<gene>
    <name evidence="3" type="ORF">PENTCL1PPCAC_13925</name>
</gene>
<name>A0AAV5T9G1_9BILA</name>
<dbReference type="Proteomes" id="UP001432027">
    <property type="component" value="Unassembled WGS sequence"/>
</dbReference>
<evidence type="ECO:0000256" key="2">
    <source>
        <dbReference type="SAM" id="SignalP"/>
    </source>
</evidence>
<proteinExistence type="predicted"/>
<keyword evidence="1" id="KW-0472">Membrane</keyword>
<keyword evidence="2" id="KW-0732">Signal</keyword>
<evidence type="ECO:0000313" key="4">
    <source>
        <dbReference type="Proteomes" id="UP001432027"/>
    </source>
</evidence>
<dbReference type="EMBL" id="BTSX01000004">
    <property type="protein sequence ID" value="GMS91750.1"/>
    <property type="molecule type" value="Genomic_DNA"/>
</dbReference>
<feature type="chain" id="PRO_5043641276" evidence="2">
    <location>
        <begin position="19"/>
        <end position="266"/>
    </location>
</feature>
<accession>A0AAV5T9G1</accession>
<keyword evidence="4" id="KW-1185">Reference proteome</keyword>
<evidence type="ECO:0000256" key="1">
    <source>
        <dbReference type="SAM" id="Phobius"/>
    </source>
</evidence>